<sequence>FPWPLFQTPLQAEDITLGAVQHFIKFVTGPAFDKTKIKNKIKAEILRWHPDKFTPKILPFVRDEEKEVVKEGAKIVSGLLNDCLRQVN</sequence>
<evidence type="ECO:0000313" key="2">
    <source>
        <dbReference type="Proteomes" id="UP000297245"/>
    </source>
</evidence>
<feature type="non-terminal residue" evidence="1">
    <location>
        <position position="88"/>
    </location>
</feature>
<dbReference type="OrthoDB" id="412109at2759"/>
<proteinExistence type="predicted"/>
<evidence type="ECO:0000313" key="1">
    <source>
        <dbReference type="EMBL" id="THV07088.1"/>
    </source>
</evidence>
<dbReference type="Proteomes" id="UP000297245">
    <property type="component" value="Unassembled WGS sequence"/>
</dbReference>
<reference evidence="1 2" key="1">
    <citation type="journal article" date="2019" name="Nat. Ecol. Evol.">
        <title>Megaphylogeny resolves global patterns of mushroom evolution.</title>
        <authorList>
            <person name="Varga T."/>
            <person name="Krizsan K."/>
            <person name="Foldi C."/>
            <person name="Dima B."/>
            <person name="Sanchez-Garcia M."/>
            <person name="Sanchez-Ramirez S."/>
            <person name="Szollosi G.J."/>
            <person name="Szarkandi J.G."/>
            <person name="Papp V."/>
            <person name="Albert L."/>
            <person name="Andreopoulos W."/>
            <person name="Angelini C."/>
            <person name="Antonin V."/>
            <person name="Barry K.W."/>
            <person name="Bougher N.L."/>
            <person name="Buchanan P."/>
            <person name="Buyck B."/>
            <person name="Bense V."/>
            <person name="Catcheside P."/>
            <person name="Chovatia M."/>
            <person name="Cooper J."/>
            <person name="Damon W."/>
            <person name="Desjardin D."/>
            <person name="Finy P."/>
            <person name="Geml J."/>
            <person name="Haridas S."/>
            <person name="Hughes K."/>
            <person name="Justo A."/>
            <person name="Karasinski D."/>
            <person name="Kautmanova I."/>
            <person name="Kiss B."/>
            <person name="Kocsube S."/>
            <person name="Kotiranta H."/>
            <person name="LaButti K.M."/>
            <person name="Lechner B.E."/>
            <person name="Liimatainen K."/>
            <person name="Lipzen A."/>
            <person name="Lukacs Z."/>
            <person name="Mihaltcheva S."/>
            <person name="Morgado L.N."/>
            <person name="Niskanen T."/>
            <person name="Noordeloos M.E."/>
            <person name="Ohm R.A."/>
            <person name="Ortiz-Santana B."/>
            <person name="Ovrebo C."/>
            <person name="Racz N."/>
            <person name="Riley R."/>
            <person name="Savchenko A."/>
            <person name="Shiryaev A."/>
            <person name="Soop K."/>
            <person name="Spirin V."/>
            <person name="Szebenyi C."/>
            <person name="Tomsovsky M."/>
            <person name="Tulloss R.E."/>
            <person name="Uehling J."/>
            <person name="Grigoriev I.V."/>
            <person name="Vagvolgyi C."/>
            <person name="Papp T."/>
            <person name="Martin F.M."/>
            <person name="Miettinen O."/>
            <person name="Hibbett D.S."/>
            <person name="Nagy L.G."/>
        </authorList>
    </citation>
    <scope>NUCLEOTIDE SEQUENCE [LARGE SCALE GENOMIC DNA]</scope>
    <source>
        <strain evidence="1 2">CBS 962.96</strain>
    </source>
</reference>
<organism evidence="1 2">
    <name type="scientific">Dendrothele bispora (strain CBS 962.96)</name>
    <dbReference type="NCBI Taxonomy" id="1314807"/>
    <lineage>
        <taxon>Eukaryota</taxon>
        <taxon>Fungi</taxon>
        <taxon>Dikarya</taxon>
        <taxon>Basidiomycota</taxon>
        <taxon>Agaricomycotina</taxon>
        <taxon>Agaricomycetes</taxon>
        <taxon>Agaricomycetidae</taxon>
        <taxon>Agaricales</taxon>
        <taxon>Agaricales incertae sedis</taxon>
        <taxon>Dendrothele</taxon>
    </lineage>
</organism>
<gene>
    <name evidence="1" type="ORF">K435DRAFT_559765</name>
</gene>
<dbReference type="EMBL" id="ML179039">
    <property type="protein sequence ID" value="THV07088.1"/>
    <property type="molecule type" value="Genomic_DNA"/>
</dbReference>
<accession>A0A4S8MV13</accession>
<protein>
    <submittedName>
        <fullName evidence="1">Uncharacterized protein</fullName>
    </submittedName>
</protein>
<keyword evidence="2" id="KW-1185">Reference proteome</keyword>
<feature type="non-terminal residue" evidence="1">
    <location>
        <position position="1"/>
    </location>
</feature>
<name>A0A4S8MV13_DENBC</name>
<dbReference type="AlphaFoldDB" id="A0A4S8MV13"/>